<evidence type="ECO:0000256" key="3">
    <source>
        <dbReference type="ARBA" id="ARBA00022771"/>
    </source>
</evidence>
<evidence type="ECO:0000313" key="8">
    <source>
        <dbReference type="EMBL" id="KAF7634486.1"/>
    </source>
</evidence>
<feature type="compositionally biased region" description="Low complexity" evidence="6">
    <location>
        <begin position="18"/>
        <end position="42"/>
    </location>
</feature>
<feature type="zinc finger region" description="C3H1-type" evidence="5">
    <location>
        <begin position="98"/>
        <end position="126"/>
    </location>
</feature>
<dbReference type="GO" id="GO:0043186">
    <property type="term" value="C:P granule"/>
    <property type="evidence" value="ECO:0007669"/>
    <property type="project" value="UniProtKB-ARBA"/>
</dbReference>
<evidence type="ECO:0000313" key="9">
    <source>
        <dbReference type="Proteomes" id="UP000605970"/>
    </source>
</evidence>
<dbReference type="GO" id="GO:0010468">
    <property type="term" value="P:regulation of gene expression"/>
    <property type="evidence" value="ECO:0007669"/>
    <property type="project" value="UniProtKB-ARBA"/>
</dbReference>
<feature type="region of interest" description="Disordered" evidence="6">
    <location>
        <begin position="1"/>
        <end position="44"/>
    </location>
</feature>
<keyword evidence="3 5" id="KW-0863">Zinc-finger</keyword>
<gene>
    <name evidence="8" type="ORF">Mgra_00006057</name>
</gene>
<organism evidence="8 9">
    <name type="scientific">Meloidogyne graminicola</name>
    <dbReference type="NCBI Taxonomy" id="189291"/>
    <lineage>
        <taxon>Eukaryota</taxon>
        <taxon>Metazoa</taxon>
        <taxon>Ecdysozoa</taxon>
        <taxon>Nematoda</taxon>
        <taxon>Chromadorea</taxon>
        <taxon>Rhabditida</taxon>
        <taxon>Tylenchina</taxon>
        <taxon>Tylenchomorpha</taxon>
        <taxon>Tylenchoidea</taxon>
        <taxon>Meloidogynidae</taxon>
        <taxon>Meloidogyninae</taxon>
        <taxon>Meloidogyne</taxon>
    </lineage>
</organism>
<dbReference type="FunFam" id="4.10.1000.10:FF:000003">
    <property type="entry name" value="Zinc finger CCCH domain-containing protein"/>
    <property type="match status" value="1"/>
</dbReference>
<dbReference type="GO" id="GO:0051252">
    <property type="term" value="P:regulation of RNA metabolic process"/>
    <property type="evidence" value="ECO:0007669"/>
    <property type="project" value="UniProtKB-ARBA"/>
</dbReference>
<sequence>MERRNGQSLKRGGHERTSTTSLSTSFSRISTTSSTISTTTASKRQSKIQKLMEGVCPRGRLCHYAHGIRELNYSQCYTLWNSTGVTTPVRPEDYQSKFFKTAICQFWQQKGTCNNGDMCKWAHGEQELRRSENGLPGGVGESSDDQTSSVVIGPQLVNLDETDVQFINNDQTANDRKRNWEEAGLEIAEK</sequence>
<dbReference type="InterPro" id="IPR045877">
    <property type="entry name" value="ZFP36-like"/>
</dbReference>
<feature type="domain" description="C3H1-type" evidence="7">
    <location>
        <begin position="98"/>
        <end position="126"/>
    </location>
</feature>
<proteinExistence type="predicted"/>
<reference evidence="8" key="1">
    <citation type="journal article" date="2020" name="Ecol. Evol.">
        <title>Genome structure and content of the rice root-knot nematode (Meloidogyne graminicola).</title>
        <authorList>
            <person name="Phan N.T."/>
            <person name="Danchin E.G.J."/>
            <person name="Klopp C."/>
            <person name="Perfus-Barbeoch L."/>
            <person name="Kozlowski D.K."/>
            <person name="Koutsovoulos G.D."/>
            <person name="Lopez-Roques C."/>
            <person name="Bouchez O."/>
            <person name="Zahm M."/>
            <person name="Besnard G."/>
            <person name="Bellafiore S."/>
        </authorList>
    </citation>
    <scope>NUCLEOTIDE SEQUENCE</scope>
    <source>
        <strain evidence="8">VN-18</strain>
    </source>
</reference>
<dbReference type="Pfam" id="PF00642">
    <property type="entry name" value="zf-CCCH"/>
    <property type="match status" value="1"/>
</dbReference>
<evidence type="ECO:0000256" key="5">
    <source>
        <dbReference type="PROSITE-ProRule" id="PRU00723"/>
    </source>
</evidence>
<keyword evidence="1 5" id="KW-0479">Metal-binding</keyword>
<dbReference type="PROSITE" id="PS50103">
    <property type="entry name" value="ZF_C3H1"/>
    <property type="match status" value="1"/>
</dbReference>
<dbReference type="EMBL" id="JABEBT010000056">
    <property type="protein sequence ID" value="KAF7634486.1"/>
    <property type="molecule type" value="Genomic_DNA"/>
</dbReference>
<name>A0A8S9ZN32_9BILA</name>
<dbReference type="Proteomes" id="UP000605970">
    <property type="component" value="Unassembled WGS sequence"/>
</dbReference>
<comment type="caution">
    <text evidence="8">The sequence shown here is derived from an EMBL/GenBank/DDBJ whole genome shotgun (WGS) entry which is preliminary data.</text>
</comment>
<evidence type="ECO:0000259" key="7">
    <source>
        <dbReference type="PROSITE" id="PS50103"/>
    </source>
</evidence>
<feature type="region of interest" description="Disordered" evidence="6">
    <location>
        <begin position="130"/>
        <end position="154"/>
    </location>
</feature>
<dbReference type="GO" id="GO:0003729">
    <property type="term" value="F:mRNA binding"/>
    <property type="evidence" value="ECO:0007669"/>
    <property type="project" value="InterPro"/>
</dbReference>
<evidence type="ECO:0000256" key="2">
    <source>
        <dbReference type="ARBA" id="ARBA00022737"/>
    </source>
</evidence>
<dbReference type="Gene3D" id="4.10.1000.10">
    <property type="entry name" value="Zinc finger, CCCH-type"/>
    <property type="match status" value="1"/>
</dbReference>
<accession>A0A8S9ZN32</accession>
<evidence type="ECO:0000256" key="1">
    <source>
        <dbReference type="ARBA" id="ARBA00022723"/>
    </source>
</evidence>
<keyword evidence="2" id="KW-0677">Repeat</keyword>
<dbReference type="SUPFAM" id="SSF90229">
    <property type="entry name" value="CCCH zinc finger"/>
    <property type="match status" value="1"/>
</dbReference>
<dbReference type="PANTHER" id="PTHR12547">
    <property type="entry name" value="CCCH ZINC FINGER/TIS11-RELATED"/>
    <property type="match status" value="1"/>
</dbReference>
<keyword evidence="4 5" id="KW-0862">Zinc</keyword>
<dbReference type="PANTHER" id="PTHR12547:SF18">
    <property type="entry name" value="PROTEIN TIS11"/>
    <property type="match status" value="1"/>
</dbReference>
<dbReference type="SMART" id="SM00356">
    <property type="entry name" value="ZnF_C3H1"/>
    <property type="match status" value="2"/>
</dbReference>
<keyword evidence="9" id="KW-1185">Reference proteome</keyword>
<dbReference type="InterPro" id="IPR000571">
    <property type="entry name" value="Znf_CCCH"/>
</dbReference>
<dbReference type="InterPro" id="IPR036855">
    <property type="entry name" value="Znf_CCCH_sf"/>
</dbReference>
<protein>
    <submittedName>
        <fullName evidence="8">C3H1-type domain-containing protein</fullName>
    </submittedName>
</protein>
<dbReference type="OrthoDB" id="410307at2759"/>
<evidence type="ECO:0000256" key="4">
    <source>
        <dbReference type="ARBA" id="ARBA00022833"/>
    </source>
</evidence>
<dbReference type="GO" id="GO:0008270">
    <property type="term" value="F:zinc ion binding"/>
    <property type="evidence" value="ECO:0007669"/>
    <property type="project" value="UniProtKB-KW"/>
</dbReference>
<evidence type="ECO:0000256" key="6">
    <source>
        <dbReference type="SAM" id="MobiDB-lite"/>
    </source>
</evidence>
<dbReference type="AlphaFoldDB" id="A0A8S9ZN32"/>